<evidence type="ECO:0000256" key="2">
    <source>
        <dbReference type="SAM" id="SignalP"/>
    </source>
</evidence>
<feature type="compositionally biased region" description="Basic and acidic residues" evidence="1">
    <location>
        <begin position="50"/>
        <end position="82"/>
    </location>
</feature>
<evidence type="ECO:0000313" key="3">
    <source>
        <dbReference type="EMBL" id="MBD8503778.1"/>
    </source>
</evidence>
<feature type="compositionally biased region" description="Gly residues" evidence="1">
    <location>
        <begin position="94"/>
        <end position="118"/>
    </location>
</feature>
<gene>
    <name evidence="3" type="ORF">IFO67_12860</name>
</gene>
<keyword evidence="2" id="KW-0732">Signal</keyword>
<evidence type="ECO:0000313" key="4">
    <source>
        <dbReference type="Proteomes" id="UP000603602"/>
    </source>
</evidence>
<evidence type="ECO:0000256" key="1">
    <source>
        <dbReference type="SAM" id="MobiDB-lite"/>
    </source>
</evidence>
<dbReference type="RefSeq" id="WP_187718584.1">
    <property type="nucleotide sequence ID" value="NZ_JACTAH010000002.1"/>
</dbReference>
<feature type="chain" id="PRO_5046423086" evidence="2">
    <location>
        <begin position="22"/>
        <end position="127"/>
    </location>
</feature>
<feature type="signal peptide" evidence="2">
    <location>
        <begin position="1"/>
        <end position="21"/>
    </location>
</feature>
<accession>A0ABR9BBQ0</accession>
<dbReference type="Proteomes" id="UP000603602">
    <property type="component" value="Unassembled WGS sequence"/>
</dbReference>
<reference evidence="4" key="1">
    <citation type="submission" date="2023-07" db="EMBL/GenBank/DDBJ databases">
        <title>Thauera sp. CAU 1555 isolated from sand of Yaerae Beach.</title>
        <authorList>
            <person name="Kim W."/>
        </authorList>
    </citation>
    <scope>NUCLEOTIDE SEQUENCE [LARGE SCALE GENOMIC DNA]</scope>
    <source>
        <strain evidence="4">CAU 1555</strain>
    </source>
</reference>
<protein>
    <submittedName>
        <fullName evidence="3">Uncharacterized protein</fullName>
    </submittedName>
</protein>
<sequence>MVPRKILLTLAALAFSAGLHAQPGGALPPMDDNAPIFGSQMMTEQERIEHRDRMRAARSLEEREAVRAEHHERMVERARERGITLPDEPPPRGSGYGASRGMGPGGGVGPGGGRGMGADGMPPGRNR</sequence>
<proteinExistence type="predicted"/>
<organism evidence="3 4">
    <name type="scientific">Thauera sedimentorum</name>
    <dbReference type="NCBI Taxonomy" id="2767595"/>
    <lineage>
        <taxon>Bacteria</taxon>
        <taxon>Pseudomonadati</taxon>
        <taxon>Pseudomonadota</taxon>
        <taxon>Betaproteobacteria</taxon>
        <taxon>Rhodocyclales</taxon>
        <taxon>Zoogloeaceae</taxon>
        <taxon>Thauera</taxon>
    </lineage>
</organism>
<name>A0ABR9BBQ0_9RHOO</name>
<feature type="region of interest" description="Disordered" evidence="1">
    <location>
        <begin position="50"/>
        <end position="127"/>
    </location>
</feature>
<comment type="caution">
    <text evidence="3">The sequence shown here is derived from an EMBL/GenBank/DDBJ whole genome shotgun (WGS) entry which is preliminary data.</text>
</comment>
<dbReference type="EMBL" id="JACYTO010000002">
    <property type="protein sequence ID" value="MBD8503778.1"/>
    <property type="molecule type" value="Genomic_DNA"/>
</dbReference>
<keyword evidence="4" id="KW-1185">Reference proteome</keyword>